<keyword evidence="5" id="KW-0378">Hydrolase</keyword>
<feature type="region of interest" description="Disordered" evidence="7">
    <location>
        <begin position="733"/>
        <end position="755"/>
    </location>
</feature>
<dbReference type="InterPro" id="IPR023343">
    <property type="entry name" value="Penicillin_amidase_dom1"/>
</dbReference>
<evidence type="ECO:0000256" key="3">
    <source>
        <dbReference type="ARBA" id="ARBA00022729"/>
    </source>
</evidence>
<accession>A0A1C7Z5D4</accession>
<feature type="compositionally biased region" description="Low complexity" evidence="7">
    <location>
        <begin position="734"/>
        <end position="746"/>
    </location>
</feature>
<evidence type="ECO:0000313" key="10">
    <source>
        <dbReference type="Proteomes" id="UP000093104"/>
    </source>
</evidence>
<keyword evidence="4" id="KW-0574">Periplasm</keyword>
<dbReference type="GO" id="GO:0042597">
    <property type="term" value="C:periplasmic space"/>
    <property type="evidence" value="ECO:0007669"/>
    <property type="project" value="UniProtKB-SubCell"/>
</dbReference>
<dbReference type="GO" id="GO:0017000">
    <property type="term" value="P:antibiotic biosynthetic process"/>
    <property type="evidence" value="ECO:0007669"/>
    <property type="project" value="InterPro"/>
</dbReference>
<dbReference type="AlphaFoldDB" id="A0A1C7Z5D4"/>
<dbReference type="SUPFAM" id="SSF56235">
    <property type="entry name" value="N-terminal nucleophile aminohydrolases (Ntn hydrolases)"/>
    <property type="match status" value="1"/>
</dbReference>
<dbReference type="InterPro" id="IPR043146">
    <property type="entry name" value="Penicillin_amidase_N_B-knob"/>
</dbReference>
<evidence type="ECO:0000313" key="9">
    <source>
        <dbReference type="EMBL" id="OCR25274.1"/>
    </source>
</evidence>
<keyword evidence="3 8" id="KW-0732">Signal</keyword>
<name>A0A1C7Z5D4_PSESX</name>
<dbReference type="Gene3D" id="2.30.120.10">
    <property type="match status" value="1"/>
</dbReference>
<dbReference type="EMBL" id="LGSI01000035">
    <property type="protein sequence ID" value="OCR25274.1"/>
    <property type="molecule type" value="Genomic_DNA"/>
</dbReference>
<comment type="subcellular location">
    <subcellularLocation>
        <location evidence="1">Periplasm</location>
    </subcellularLocation>
</comment>
<dbReference type="PATRIC" id="fig|317.243.peg.1153"/>
<comment type="similarity">
    <text evidence="2">Belongs to the peptidase S45 family.</text>
</comment>
<organism evidence="9 10">
    <name type="scientific">Pseudomonas syringae</name>
    <dbReference type="NCBI Taxonomy" id="317"/>
    <lineage>
        <taxon>Bacteria</taxon>
        <taxon>Pseudomonadati</taxon>
        <taxon>Pseudomonadota</taxon>
        <taxon>Gammaproteobacteria</taxon>
        <taxon>Pseudomonadales</taxon>
        <taxon>Pseudomonadaceae</taxon>
        <taxon>Pseudomonas</taxon>
    </lineage>
</organism>
<feature type="chain" id="PRO_5008892159" evidence="8">
    <location>
        <begin position="26"/>
        <end position="783"/>
    </location>
</feature>
<evidence type="ECO:0000256" key="2">
    <source>
        <dbReference type="ARBA" id="ARBA00006586"/>
    </source>
</evidence>
<dbReference type="GO" id="GO:0016811">
    <property type="term" value="F:hydrolase activity, acting on carbon-nitrogen (but not peptide) bonds, in linear amides"/>
    <property type="evidence" value="ECO:0007669"/>
    <property type="project" value="InterPro"/>
</dbReference>
<dbReference type="InterPro" id="IPR029055">
    <property type="entry name" value="Ntn_hydrolases_N"/>
</dbReference>
<reference evidence="9 10" key="1">
    <citation type="submission" date="2015-07" db="EMBL/GenBank/DDBJ databases">
        <title>Draft genome sequence of a diazotrophic, plant growth-promoting rhizobacterium of the Pseudomonas syringae complex.</title>
        <authorList>
            <person name="Patten C.L."/>
            <person name="Jeong H."/>
        </authorList>
    </citation>
    <scope>NUCLEOTIDE SEQUENCE [LARGE SCALE GENOMIC DNA]</scope>
    <source>
        <strain evidence="9 10">GR12-2</strain>
    </source>
</reference>
<dbReference type="OrthoDB" id="9760084at2"/>
<evidence type="ECO:0000256" key="8">
    <source>
        <dbReference type="SAM" id="SignalP"/>
    </source>
</evidence>
<comment type="caution">
    <text evidence="9">The sequence shown here is derived from an EMBL/GenBank/DDBJ whole genome shotgun (WGS) entry which is preliminary data.</text>
</comment>
<evidence type="ECO:0000256" key="5">
    <source>
        <dbReference type="ARBA" id="ARBA00022801"/>
    </source>
</evidence>
<dbReference type="Gene3D" id="3.60.20.10">
    <property type="entry name" value="Glutamine Phosphoribosylpyrophosphate, subunit 1, domain 1"/>
    <property type="match status" value="1"/>
</dbReference>
<protein>
    <submittedName>
        <fullName evidence="9">Acyl-homoserine lactone acylase subunit beta</fullName>
    </submittedName>
</protein>
<keyword evidence="6" id="KW-0865">Zymogen</keyword>
<dbReference type="InterPro" id="IPR002692">
    <property type="entry name" value="S45"/>
</dbReference>
<dbReference type="PANTHER" id="PTHR34218">
    <property type="entry name" value="PEPTIDASE S45 PENICILLIN AMIDASE"/>
    <property type="match status" value="1"/>
</dbReference>
<evidence type="ECO:0000256" key="6">
    <source>
        <dbReference type="ARBA" id="ARBA00023145"/>
    </source>
</evidence>
<dbReference type="CDD" id="cd01936">
    <property type="entry name" value="Ntn_CA"/>
    <property type="match status" value="1"/>
</dbReference>
<sequence>MIISKRMPTICVSGLLFCLSFNVHALAPAGHASAEIRRTAFGVPHIRANDERGLGFGIGYAYAQDNLCLLANEVVTVNGERSRFFGPDKQTLEQRNNLTSDVFFQGLNSPQAVGAFWQAQTPQVRQLVEGYVAGYNRYLAEVRDKNGQGQCLQAAWLRSITPEDLVKLTRRLLVEGGLGQFAEAVAGAVPPSAAAKQASIAGKEFEVAEANQQSFAFERGSNAVAIGSERSANGRGMLLANPHFPWVGGMRFYQMHLTIPGKLDVMGASLPGLPLINIGFSQHLAWTHTVDASKHFTLYRLKLDPKDPTRYLVDGQSRAMLKTTVKVAATDKDGKPSQQSRDQYRSEFGPIVQWPGKLDWNREYAYSLRDANQTNDRVLQQWYSMNQATSLAALQTSLQKIQGIPWVNTVAVDDRGQALYMNYAVVPNVTAQKLAQCSDPAAGQDMIVLDGSRSICAWDNARDAAQAGIFPASALPSLARNDYLQNSNDSAWMTNPAQPLTGFSPLISRDAVPLGMRARFAVERLRDVQQAGKQAGKIGIGDLQAMVMDNRVYMAEAEGGALLDDVLQFCAGYTGADVATIKAVCTSLAKWDRSANLEAGIGFVHFQNLAKALQKVPNAWRIAFDPANPLHTPRGLDISQPAVGEALHAALLASAEQLEKAGLGSDSHWRDVQVSTVGTQQTPIHGGPSVLGIYNAMTAIPRNDGKREVVSGSSYLQVVTFDEHGPQALGLLASSESSNPDSPHSNDQTRAFSDKRWGVLPFTEQQIEKDPEYRVQVIKEGQR</sequence>
<evidence type="ECO:0000256" key="4">
    <source>
        <dbReference type="ARBA" id="ARBA00022764"/>
    </source>
</evidence>
<dbReference type="Proteomes" id="UP000093104">
    <property type="component" value="Unassembled WGS sequence"/>
</dbReference>
<dbReference type="RefSeq" id="WP_065832982.1">
    <property type="nucleotide sequence ID" value="NZ_LGSI01000035.1"/>
</dbReference>
<proteinExistence type="inferred from homology"/>
<dbReference type="Pfam" id="PF01804">
    <property type="entry name" value="Penicil_amidase"/>
    <property type="match status" value="1"/>
</dbReference>
<dbReference type="Gene3D" id="1.10.1400.10">
    <property type="match status" value="1"/>
</dbReference>
<gene>
    <name evidence="9" type="ORF">AFK24_09390</name>
</gene>
<feature type="signal peptide" evidence="8">
    <location>
        <begin position="1"/>
        <end position="25"/>
    </location>
</feature>
<dbReference type="InterPro" id="IPR043147">
    <property type="entry name" value="Penicillin_amidase_A-knob"/>
</dbReference>
<evidence type="ECO:0000256" key="7">
    <source>
        <dbReference type="SAM" id="MobiDB-lite"/>
    </source>
</evidence>
<evidence type="ECO:0000256" key="1">
    <source>
        <dbReference type="ARBA" id="ARBA00004418"/>
    </source>
</evidence>
<dbReference type="PANTHER" id="PTHR34218:SF3">
    <property type="entry name" value="ACYL-HOMOSERINE LACTONE ACYLASE PVDQ"/>
    <property type="match status" value="1"/>
</dbReference>
<dbReference type="Gene3D" id="1.10.439.10">
    <property type="entry name" value="Penicillin Amidohydrolase, domain 1"/>
    <property type="match status" value="1"/>
</dbReference>